<dbReference type="PROSITE" id="PS51186">
    <property type="entry name" value="GNAT"/>
    <property type="match status" value="1"/>
</dbReference>
<dbReference type="InterPro" id="IPR013653">
    <property type="entry name" value="GCN5-like_dom"/>
</dbReference>
<dbReference type="InterPro" id="IPR016181">
    <property type="entry name" value="Acyl_CoA_acyltransferase"/>
</dbReference>
<dbReference type="InterPro" id="IPR000182">
    <property type="entry name" value="GNAT_dom"/>
</dbReference>
<accession>A0A109N330</accession>
<comment type="caution">
    <text evidence="2">The sequence shown here is derived from an EMBL/GenBank/DDBJ whole genome shotgun (WGS) entry which is preliminary data.</text>
</comment>
<evidence type="ECO:0000259" key="1">
    <source>
        <dbReference type="PROSITE" id="PS51186"/>
    </source>
</evidence>
<dbReference type="InterPro" id="IPR050276">
    <property type="entry name" value="MshD_Acetyltransferase"/>
</dbReference>
<proteinExistence type="predicted"/>
<dbReference type="AlphaFoldDB" id="A0A109N330"/>
<keyword evidence="3" id="KW-1185">Reference proteome</keyword>
<evidence type="ECO:0000313" key="2">
    <source>
        <dbReference type="EMBL" id="KWW22588.1"/>
    </source>
</evidence>
<gene>
    <name evidence="2" type="ORF">AS888_12235</name>
</gene>
<organism evidence="2 3">
    <name type="scientific">Peribacillus simplex</name>
    <dbReference type="NCBI Taxonomy" id="1478"/>
    <lineage>
        <taxon>Bacteria</taxon>
        <taxon>Bacillati</taxon>
        <taxon>Bacillota</taxon>
        <taxon>Bacilli</taxon>
        <taxon>Bacillales</taxon>
        <taxon>Bacillaceae</taxon>
        <taxon>Peribacillus</taxon>
    </lineage>
</organism>
<dbReference type="CDD" id="cd04301">
    <property type="entry name" value="NAT_SF"/>
    <property type="match status" value="1"/>
</dbReference>
<dbReference type="GO" id="GO:0016747">
    <property type="term" value="F:acyltransferase activity, transferring groups other than amino-acyl groups"/>
    <property type="evidence" value="ECO:0007669"/>
    <property type="project" value="InterPro"/>
</dbReference>
<sequence>MKIRKATEKDVKGIAHVHISSWQSTYAGILPHHYLASLNIETRMKNWQRNLKMLHNATFVAENSNGEIIGFASGGPEQTKDPHIQGEVYAIYFLKTYQRRGLGRQMVKSIIDELMKMGHKNLIIWALKDNPSCGFYEALGGHIIAEKTVKMAGIELIEVGYGWDDIQDILVHL</sequence>
<protein>
    <recommendedName>
        <fullName evidence="1">N-acetyltransferase domain-containing protein</fullName>
    </recommendedName>
</protein>
<dbReference type="Gene3D" id="3.40.630.30">
    <property type="match status" value="1"/>
</dbReference>
<reference evidence="2 3" key="1">
    <citation type="submission" date="2015-11" db="EMBL/GenBank/DDBJ databases">
        <title>Genome Sequence of Bacillus simplex strain VanAntwerpen2.</title>
        <authorList>
            <person name="Couger M.B."/>
        </authorList>
    </citation>
    <scope>NUCLEOTIDE SEQUENCE [LARGE SCALE GENOMIC DNA]</scope>
    <source>
        <strain evidence="2 3">VanAntwerpen02</strain>
    </source>
</reference>
<dbReference type="RefSeq" id="WP_061140337.1">
    <property type="nucleotide sequence ID" value="NZ_LNNH01000003.1"/>
</dbReference>
<dbReference type="Pfam" id="PF08445">
    <property type="entry name" value="FR47"/>
    <property type="match status" value="1"/>
</dbReference>
<name>A0A109N330_9BACI</name>
<dbReference type="EMBL" id="LNNH01000003">
    <property type="protein sequence ID" value="KWW22588.1"/>
    <property type="molecule type" value="Genomic_DNA"/>
</dbReference>
<dbReference type="PANTHER" id="PTHR43617:SF30">
    <property type="entry name" value="HISTONE ACETYLTRANSFERASE"/>
    <property type="match status" value="1"/>
</dbReference>
<dbReference type="SUPFAM" id="SSF55729">
    <property type="entry name" value="Acyl-CoA N-acyltransferases (Nat)"/>
    <property type="match status" value="1"/>
</dbReference>
<dbReference type="PANTHER" id="PTHR43617">
    <property type="entry name" value="L-AMINO ACID N-ACETYLTRANSFERASE"/>
    <property type="match status" value="1"/>
</dbReference>
<evidence type="ECO:0000313" key="3">
    <source>
        <dbReference type="Proteomes" id="UP000064189"/>
    </source>
</evidence>
<dbReference type="Proteomes" id="UP000064189">
    <property type="component" value="Unassembled WGS sequence"/>
</dbReference>
<feature type="domain" description="N-acetyltransferase" evidence="1">
    <location>
        <begin position="1"/>
        <end position="173"/>
    </location>
</feature>